<accession>A0ABT2GF55</accession>
<organism evidence="1 2">
    <name type="scientific">Herbiconiux gentiana</name>
    <dbReference type="NCBI Taxonomy" id="2970912"/>
    <lineage>
        <taxon>Bacteria</taxon>
        <taxon>Bacillati</taxon>
        <taxon>Actinomycetota</taxon>
        <taxon>Actinomycetes</taxon>
        <taxon>Micrococcales</taxon>
        <taxon>Microbacteriaceae</taxon>
        <taxon>Herbiconiux</taxon>
    </lineage>
</organism>
<evidence type="ECO:0000313" key="1">
    <source>
        <dbReference type="EMBL" id="MCS5713446.1"/>
    </source>
</evidence>
<evidence type="ECO:0000313" key="2">
    <source>
        <dbReference type="Proteomes" id="UP001165580"/>
    </source>
</evidence>
<sequence length="306" mass="32428">MPDDVAEATRSYGDALTPSSIVVDETKLLRSHVGKALLHSPRVRRMLDTGSFAHGTAVAGRSRLDCLVVLEGPRPRSLAKALDTLRAALVEGAGSTGAPASALGVFASRPENGDSLVIDRPGTAGLRLIPSYGATGGGAGAGASAGEVETVWVPDAAHHWAPHLPGSRELLLSRIDDDGALRALIRLLIAWKHEQGVGISSYYLETIALRQALQQRSFSLLWDVCWVWERLANDGLVPLPDLTSPTGTQRVLPKASLGRSIEEQFAVERAASTARAAINAYMDGDTEQVARCLRALFGPGFPAVTD</sequence>
<protein>
    <recommendedName>
        <fullName evidence="3">Nucleotidyltransferase domain-containing protein</fullName>
    </recommendedName>
</protein>
<dbReference type="EMBL" id="JANTEZ010000001">
    <property type="protein sequence ID" value="MCS5713446.1"/>
    <property type="molecule type" value="Genomic_DNA"/>
</dbReference>
<comment type="caution">
    <text evidence="1">The sequence shown here is derived from an EMBL/GenBank/DDBJ whole genome shotgun (WGS) entry which is preliminary data.</text>
</comment>
<dbReference type="InterPro" id="IPR043519">
    <property type="entry name" value="NT_sf"/>
</dbReference>
<dbReference type="RefSeq" id="WP_259484976.1">
    <property type="nucleotide sequence ID" value="NZ_JANTEZ010000001.1"/>
</dbReference>
<evidence type="ECO:0008006" key="3">
    <source>
        <dbReference type="Google" id="ProtNLM"/>
    </source>
</evidence>
<gene>
    <name evidence="1" type="ORF">NVV95_02635</name>
</gene>
<proteinExistence type="predicted"/>
<dbReference type="Proteomes" id="UP001165580">
    <property type="component" value="Unassembled WGS sequence"/>
</dbReference>
<name>A0ABT2GF55_9MICO</name>
<keyword evidence="2" id="KW-1185">Reference proteome</keyword>
<reference evidence="1" key="1">
    <citation type="submission" date="2022-08" db="EMBL/GenBank/DDBJ databases">
        <authorList>
            <person name="Deng Y."/>
            <person name="Han X.-F."/>
            <person name="Zhang Y.-Q."/>
        </authorList>
    </citation>
    <scope>NUCLEOTIDE SEQUENCE</scope>
    <source>
        <strain evidence="1">CPCC 205716</strain>
    </source>
</reference>
<dbReference type="SUPFAM" id="SSF81301">
    <property type="entry name" value="Nucleotidyltransferase"/>
    <property type="match status" value="1"/>
</dbReference>